<organism evidence="1 2">
    <name type="scientific">Rhynocoris fuscipes</name>
    <dbReference type="NCBI Taxonomy" id="488301"/>
    <lineage>
        <taxon>Eukaryota</taxon>
        <taxon>Metazoa</taxon>
        <taxon>Ecdysozoa</taxon>
        <taxon>Arthropoda</taxon>
        <taxon>Hexapoda</taxon>
        <taxon>Insecta</taxon>
        <taxon>Pterygota</taxon>
        <taxon>Neoptera</taxon>
        <taxon>Paraneoptera</taxon>
        <taxon>Hemiptera</taxon>
        <taxon>Heteroptera</taxon>
        <taxon>Panheteroptera</taxon>
        <taxon>Cimicomorpha</taxon>
        <taxon>Reduviidae</taxon>
        <taxon>Harpactorinae</taxon>
        <taxon>Harpactorini</taxon>
        <taxon>Rhynocoris</taxon>
    </lineage>
</organism>
<accession>A0AAW1DP47</accession>
<proteinExistence type="predicted"/>
<keyword evidence="2" id="KW-1185">Reference proteome</keyword>
<comment type="caution">
    <text evidence="1">The sequence shown here is derived from an EMBL/GenBank/DDBJ whole genome shotgun (WGS) entry which is preliminary data.</text>
</comment>
<dbReference type="AlphaFoldDB" id="A0AAW1DP47"/>
<evidence type="ECO:0000313" key="1">
    <source>
        <dbReference type="EMBL" id="KAK9510717.1"/>
    </source>
</evidence>
<name>A0AAW1DP47_9HEMI</name>
<dbReference type="EMBL" id="JAPXFL010000002">
    <property type="protein sequence ID" value="KAK9510717.1"/>
    <property type="molecule type" value="Genomic_DNA"/>
</dbReference>
<sequence length="211" mass="24312">MTKKSDSLSWTKWDPPKCEEKNFKGTVEFGGLLPACHPARVCHHESLRKKGLLKDIRTVLKRLDEVPPCDQWDPLIGVQGLKRIPEKGPHRFGVYRPKGKPWECNRVKSCELIGSKLIKFCACCNKNGLQDECARTQCRGKPWCMFEPLPKCPPFTCKPGYYHPPDPHDVCLEQRWKSSPEYDAYEAMKRRHLERTNEGCFPNPPQAICHP</sequence>
<protein>
    <submittedName>
        <fullName evidence="1">Uncharacterized protein</fullName>
    </submittedName>
</protein>
<gene>
    <name evidence="1" type="ORF">O3M35_005450</name>
</gene>
<reference evidence="1 2" key="1">
    <citation type="submission" date="2022-12" db="EMBL/GenBank/DDBJ databases">
        <title>Chromosome-level genome assembly of true bugs.</title>
        <authorList>
            <person name="Ma L."/>
            <person name="Li H."/>
        </authorList>
    </citation>
    <scope>NUCLEOTIDE SEQUENCE [LARGE SCALE GENOMIC DNA]</scope>
    <source>
        <strain evidence="1">Lab_2022b</strain>
    </source>
</reference>
<evidence type="ECO:0000313" key="2">
    <source>
        <dbReference type="Proteomes" id="UP001461498"/>
    </source>
</evidence>
<dbReference type="Proteomes" id="UP001461498">
    <property type="component" value="Unassembled WGS sequence"/>
</dbReference>